<evidence type="ECO:0008006" key="4">
    <source>
        <dbReference type="Google" id="ProtNLM"/>
    </source>
</evidence>
<dbReference type="OrthoDB" id="5541797at2759"/>
<sequence>MASNNRSMSSTEGNNNSESNGRNAGSKHSLHGTFVTGSKWDVAPKPAVKPTPVPRKWEPLKGQITSDVEDNENSQLTIQSNLKKLEAIAKVSKKKQAYSPYLLISSLPSTVMPDDIKRMAVSEGSISDIIYHRNRCMEFQNRVTVVFRSATDAVDFIAQKYGKFLGSHKVNMSMLDPYNPKDKRLIPPQLPSEPLSGLLVLVSGLPAASRPDNLRTEFRRFHLMDTTEAAIIPVPSRPKASTCQYLVQLSSRSEAFRFVRTYHNTYFQFAEFRKRCPIRATVIY</sequence>
<dbReference type="EMBL" id="JAAAHW010000021">
    <property type="protein sequence ID" value="KAG0007033.1"/>
    <property type="molecule type" value="Genomic_DNA"/>
</dbReference>
<reference evidence="2" key="1">
    <citation type="journal article" date="2020" name="Fungal Divers.">
        <title>Resolving the Mortierellaceae phylogeny through synthesis of multi-gene phylogenetics and phylogenomics.</title>
        <authorList>
            <person name="Vandepol N."/>
            <person name="Liber J."/>
            <person name="Desiro A."/>
            <person name="Na H."/>
            <person name="Kennedy M."/>
            <person name="Barry K."/>
            <person name="Grigoriev I.V."/>
            <person name="Miller A.N."/>
            <person name="O'Donnell K."/>
            <person name="Stajich J.E."/>
            <person name="Bonito G."/>
        </authorList>
    </citation>
    <scope>NUCLEOTIDE SEQUENCE</scope>
    <source>
        <strain evidence="2">MES-2147</strain>
    </source>
</reference>
<keyword evidence="3" id="KW-1185">Reference proteome</keyword>
<feature type="region of interest" description="Disordered" evidence="1">
    <location>
        <begin position="1"/>
        <end position="58"/>
    </location>
</feature>
<proteinExistence type="predicted"/>
<evidence type="ECO:0000256" key="1">
    <source>
        <dbReference type="SAM" id="MobiDB-lite"/>
    </source>
</evidence>
<feature type="compositionally biased region" description="Low complexity" evidence="1">
    <location>
        <begin position="9"/>
        <end position="26"/>
    </location>
</feature>
<comment type="caution">
    <text evidence="2">The sequence shown here is derived from an EMBL/GenBank/DDBJ whole genome shotgun (WGS) entry which is preliminary data.</text>
</comment>
<dbReference type="Proteomes" id="UP000749646">
    <property type="component" value="Unassembled WGS sequence"/>
</dbReference>
<protein>
    <recommendedName>
        <fullName evidence="4">RRM domain-containing protein</fullName>
    </recommendedName>
</protein>
<dbReference type="CDD" id="cd00590">
    <property type="entry name" value="RRM_SF"/>
    <property type="match status" value="1"/>
</dbReference>
<dbReference type="SUPFAM" id="SSF54928">
    <property type="entry name" value="RNA-binding domain, RBD"/>
    <property type="match status" value="1"/>
</dbReference>
<evidence type="ECO:0000313" key="2">
    <source>
        <dbReference type="EMBL" id="KAG0007033.1"/>
    </source>
</evidence>
<dbReference type="InterPro" id="IPR035979">
    <property type="entry name" value="RBD_domain_sf"/>
</dbReference>
<evidence type="ECO:0000313" key="3">
    <source>
        <dbReference type="Proteomes" id="UP000749646"/>
    </source>
</evidence>
<gene>
    <name evidence="2" type="ORF">BGZ65_011767</name>
</gene>
<organism evidence="2 3">
    <name type="scientific">Modicella reniformis</name>
    <dbReference type="NCBI Taxonomy" id="1440133"/>
    <lineage>
        <taxon>Eukaryota</taxon>
        <taxon>Fungi</taxon>
        <taxon>Fungi incertae sedis</taxon>
        <taxon>Mucoromycota</taxon>
        <taxon>Mortierellomycotina</taxon>
        <taxon>Mortierellomycetes</taxon>
        <taxon>Mortierellales</taxon>
        <taxon>Mortierellaceae</taxon>
        <taxon>Modicella</taxon>
    </lineage>
</organism>
<accession>A0A9P6MLM5</accession>
<dbReference type="AlphaFoldDB" id="A0A9P6MLM5"/>
<dbReference type="GO" id="GO:0003676">
    <property type="term" value="F:nucleic acid binding"/>
    <property type="evidence" value="ECO:0007669"/>
    <property type="project" value="InterPro"/>
</dbReference>
<name>A0A9P6MLM5_9FUNG</name>